<evidence type="ECO:0000313" key="2">
    <source>
        <dbReference type="Proteomes" id="UP000808349"/>
    </source>
</evidence>
<organism evidence="1 2">
    <name type="scientific">Candidatus Defluviibacterium haderslevense</name>
    <dbReference type="NCBI Taxonomy" id="2981993"/>
    <lineage>
        <taxon>Bacteria</taxon>
        <taxon>Pseudomonadati</taxon>
        <taxon>Bacteroidota</taxon>
        <taxon>Saprospiria</taxon>
        <taxon>Saprospirales</taxon>
        <taxon>Saprospiraceae</taxon>
        <taxon>Candidatus Defluviibacterium</taxon>
    </lineage>
</organism>
<accession>A0A9D7XHW3</accession>
<gene>
    <name evidence="1" type="ORF">IPO85_11925</name>
</gene>
<comment type="caution">
    <text evidence="1">The sequence shown here is derived from an EMBL/GenBank/DDBJ whole genome shotgun (WGS) entry which is preliminary data.</text>
</comment>
<evidence type="ECO:0000313" key="1">
    <source>
        <dbReference type="EMBL" id="MBK9718197.1"/>
    </source>
</evidence>
<dbReference type="AlphaFoldDB" id="A0A9D7XHW3"/>
<protein>
    <submittedName>
        <fullName evidence="1">Uncharacterized protein</fullName>
    </submittedName>
</protein>
<name>A0A9D7XHW3_9BACT</name>
<dbReference type="EMBL" id="JADKFW010000008">
    <property type="protein sequence ID" value="MBK9718197.1"/>
    <property type="molecule type" value="Genomic_DNA"/>
</dbReference>
<dbReference type="Proteomes" id="UP000808349">
    <property type="component" value="Unassembled WGS sequence"/>
</dbReference>
<proteinExistence type="predicted"/>
<sequence length="132" mass="15307">MAIELIHYDEKKLRTKVFADKPMIRVYRNGKIYIYKKLLNKLACRVGDRVLFSYQAKTNEWYISRSKTEGLELKDAGSYNSFSIISSTVLRKEILETQEIFNNDKASFYMCASASPHITQGGNVYHKINILL</sequence>
<reference evidence="1 2" key="1">
    <citation type="submission" date="2020-10" db="EMBL/GenBank/DDBJ databases">
        <title>Connecting structure to function with the recovery of over 1000 high-quality activated sludge metagenome-assembled genomes encoding full-length rRNA genes using long-read sequencing.</title>
        <authorList>
            <person name="Singleton C.M."/>
            <person name="Petriglieri F."/>
            <person name="Kristensen J.M."/>
            <person name="Kirkegaard R.H."/>
            <person name="Michaelsen T.Y."/>
            <person name="Andersen M.H."/>
            <person name="Karst S.M."/>
            <person name="Dueholm M.S."/>
            <person name="Nielsen P.H."/>
            <person name="Albertsen M."/>
        </authorList>
    </citation>
    <scope>NUCLEOTIDE SEQUENCE [LARGE SCALE GENOMIC DNA]</scope>
    <source>
        <strain evidence="1">Ribe_18-Q3-R11-54_BAT3C.373</strain>
    </source>
</reference>